<dbReference type="PANTHER" id="PTHR33162">
    <property type="entry name" value="SEC-INDEPENDENT PROTEIN TRANSLOCASE PROTEIN TATA, CHLOROPLASTIC"/>
    <property type="match status" value="1"/>
</dbReference>
<evidence type="ECO:0000313" key="2">
    <source>
        <dbReference type="Proteomes" id="UP000245207"/>
    </source>
</evidence>
<protein>
    <submittedName>
        <fullName evidence="1">Sec-independent protein translocase protein TATB, chloroplastic</fullName>
    </submittedName>
</protein>
<comment type="caution">
    <text evidence="1">The sequence shown here is derived from an EMBL/GenBank/DDBJ whole genome shotgun (WGS) entry which is preliminary data.</text>
</comment>
<gene>
    <name evidence="1" type="ORF">CTI12_AA534670</name>
</gene>
<dbReference type="OrthoDB" id="2017985at2759"/>
<dbReference type="PANTHER" id="PTHR33162:SF3">
    <property type="entry name" value="SEC-INDEPENDENT PROTEIN TRANSLOCASE PROTEIN TATB, CHLOROPLASTIC"/>
    <property type="match status" value="1"/>
</dbReference>
<dbReference type="STRING" id="35608.A0A2U1L3H0"/>
<evidence type="ECO:0000313" key="1">
    <source>
        <dbReference type="EMBL" id="PWA43548.1"/>
    </source>
</evidence>
<dbReference type="GO" id="GO:0016020">
    <property type="term" value="C:membrane"/>
    <property type="evidence" value="ECO:0007669"/>
    <property type="project" value="UniProtKB-SubCell"/>
</dbReference>
<dbReference type="AlphaFoldDB" id="A0A2U1L3H0"/>
<dbReference type="GO" id="GO:0015031">
    <property type="term" value="P:protein transport"/>
    <property type="evidence" value="ECO:0007669"/>
    <property type="project" value="UniProtKB-KW"/>
</dbReference>
<dbReference type="EMBL" id="PKPP01011766">
    <property type="protein sequence ID" value="PWA43548.1"/>
    <property type="molecule type" value="Genomic_DNA"/>
</dbReference>
<sequence>MTIFFIGRSNSVQKACKEYVKKKIHIILYILHREKQLQDFELLENLMNVSRSFKLHDCMCLWFVNQPCEDDAFSKLLFACCQHLRRVMAKNYTMIVNMEALGARGLALDFLDALRKTQERHCVLLENKLARVLVEYLRVFYIAKNLGKTLRTFQPTIRELQAMHTTINVDVKEVSKEFKSTLEKEIGLDDLKNPSQYNTATIPNLSSTPLSVATPEKTSAIQMETATTATTEVPQATTTPLASTNDDTLPAIPAAIREDSLAAATTPADTMTIDPFQMIGSFILLTPRTCAYFEVVNLMCFHALKITAAELSFLYSKEVSKEFKALLKKKLFDDLKNHHSYNQPPIPKFLKHLYLLPTPERTSAIQMETATTATTEVPQGLRHLLLPTNCDTLPGNPCSHQGGFICGEQLLPHHCNRPFDRNLFNLLARREIAPRNAKCLPERQWA</sequence>
<reference evidence="1 2" key="1">
    <citation type="journal article" date="2018" name="Mol. Plant">
        <title>The genome of Artemisia annua provides insight into the evolution of Asteraceae family and artemisinin biosynthesis.</title>
        <authorList>
            <person name="Shen Q."/>
            <person name="Zhang L."/>
            <person name="Liao Z."/>
            <person name="Wang S."/>
            <person name="Yan T."/>
            <person name="Shi P."/>
            <person name="Liu M."/>
            <person name="Fu X."/>
            <person name="Pan Q."/>
            <person name="Wang Y."/>
            <person name="Lv Z."/>
            <person name="Lu X."/>
            <person name="Zhang F."/>
            <person name="Jiang W."/>
            <person name="Ma Y."/>
            <person name="Chen M."/>
            <person name="Hao X."/>
            <person name="Li L."/>
            <person name="Tang Y."/>
            <person name="Lv G."/>
            <person name="Zhou Y."/>
            <person name="Sun X."/>
            <person name="Brodelius P.E."/>
            <person name="Rose J.K.C."/>
            <person name="Tang K."/>
        </authorList>
    </citation>
    <scope>NUCLEOTIDE SEQUENCE [LARGE SCALE GENOMIC DNA]</scope>
    <source>
        <strain evidence="2">cv. Huhao1</strain>
        <tissue evidence="1">Leaf</tissue>
    </source>
</reference>
<name>A0A2U1L3H0_ARTAN</name>
<proteinExistence type="predicted"/>
<organism evidence="1 2">
    <name type="scientific">Artemisia annua</name>
    <name type="common">Sweet wormwood</name>
    <dbReference type="NCBI Taxonomy" id="35608"/>
    <lineage>
        <taxon>Eukaryota</taxon>
        <taxon>Viridiplantae</taxon>
        <taxon>Streptophyta</taxon>
        <taxon>Embryophyta</taxon>
        <taxon>Tracheophyta</taxon>
        <taxon>Spermatophyta</taxon>
        <taxon>Magnoliopsida</taxon>
        <taxon>eudicotyledons</taxon>
        <taxon>Gunneridae</taxon>
        <taxon>Pentapetalae</taxon>
        <taxon>asterids</taxon>
        <taxon>campanulids</taxon>
        <taxon>Asterales</taxon>
        <taxon>Asteraceae</taxon>
        <taxon>Asteroideae</taxon>
        <taxon>Anthemideae</taxon>
        <taxon>Artemisiinae</taxon>
        <taxon>Artemisia</taxon>
    </lineage>
</organism>
<accession>A0A2U1L3H0</accession>
<dbReference type="Proteomes" id="UP000245207">
    <property type="component" value="Unassembled WGS sequence"/>
</dbReference>
<keyword evidence="2" id="KW-1185">Reference proteome</keyword>